<sequence length="94" mass="9377">MFVLMAMAMLGGLLTGAVLAPQGFLVALVGAPLGGSLCAALGGLLLMQRSGAGRLSDPDLDAQADAMVASLRAAAARARRLDENPDQAADARAA</sequence>
<dbReference type="EMBL" id="CP029550">
    <property type="protein sequence ID" value="AWN44552.1"/>
    <property type="molecule type" value="Genomic_DNA"/>
</dbReference>
<reference evidence="3" key="1">
    <citation type="submission" date="2018-05" db="EMBL/GenBank/DDBJ databases">
        <title>Complete Genome Sequence of Methylobacterium sp. 17SD2-17.</title>
        <authorList>
            <person name="Srinivasan S."/>
        </authorList>
    </citation>
    <scope>NUCLEOTIDE SEQUENCE [LARGE SCALE GENOMIC DNA]</scope>
    <source>
        <strain evidence="3">17SD2-17</strain>
    </source>
</reference>
<evidence type="ECO:0000256" key="1">
    <source>
        <dbReference type="SAM" id="Phobius"/>
    </source>
</evidence>
<keyword evidence="1" id="KW-0812">Transmembrane</keyword>
<evidence type="ECO:0000313" key="3">
    <source>
        <dbReference type="Proteomes" id="UP000245926"/>
    </source>
</evidence>
<organism evidence="2 3">
    <name type="scientific">Methylobacterium durans</name>
    <dbReference type="NCBI Taxonomy" id="2202825"/>
    <lineage>
        <taxon>Bacteria</taxon>
        <taxon>Pseudomonadati</taxon>
        <taxon>Pseudomonadota</taxon>
        <taxon>Alphaproteobacteria</taxon>
        <taxon>Hyphomicrobiales</taxon>
        <taxon>Methylobacteriaceae</taxon>
        <taxon>Methylobacterium</taxon>
    </lineage>
</organism>
<keyword evidence="1" id="KW-1133">Transmembrane helix</keyword>
<feature type="transmembrane region" description="Helical" evidence="1">
    <location>
        <begin position="29"/>
        <end position="47"/>
    </location>
</feature>
<gene>
    <name evidence="2" type="ORF">DK389_13820</name>
</gene>
<protein>
    <submittedName>
        <fullName evidence="2">Uncharacterized protein</fullName>
    </submittedName>
</protein>
<name>A0A2U8WH12_9HYPH</name>
<proteinExistence type="predicted"/>
<dbReference type="Proteomes" id="UP000245926">
    <property type="component" value="Chromosome"/>
</dbReference>
<dbReference type="KEGG" id="mets:DK389_13820"/>
<accession>A0A2U8WH12</accession>
<evidence type="ECO:0000313" key="2">
    <source>
        <dbReference type="EMBL" id="AWN44552.1"/>
    </source>
</evidence>
<dbReference type="AlphaFoldDB" id="A0A2U8WH12"/>
<keyword evidence="1" id="KW-0472">Membrane</keyword>
<keyword evidence="3" id="KW-1185">Reference proteome</keyword>